<sequence>VSLSPVAEKKVTDTAAGDGGQSRS</sequence>
<name>A0A392QF79_9FABA</name>
<accession>A0A392QF79</accession>
<organism evidence="2 3">
    <name type="scientific">Trifolium medium</name>
    <dbReference type="NCBI Taxonomy" id="97028"/>
    <lineage>
        <taxon>Eukaryota</taxon>
        <taxon>Viridiplantae</taxon>
        <taxon>Streptophyta</taxon>
        <taxon>Embryophyta</taxon>
        <taxon>Tracheophyta</taxon>
        <taxon>Spermatophyta</taxon>
        <taxon>Magnoliopsida</taxon>
        <taxon>eudicotyledons</taxon>
        <taxon>Gunneridae</taxon>
        <taxon>Pentapetalae</taxon>
        <taxon>rosids</taxon>
        <taxon>fabids</taxon>
        <taxon>Fabales</taxon>
        <taxon>Fabaceae</taxon>
        <taxon>Papilionoideae</taxon>
        <taxon>50 kb inversion clade</taxon>
        <taxon>NPAAA clade</taxon>
        <taxon>Hologalegina</taxon>
        <taxon>IRL clade</taxon>
        <taxon>Trifolieae</taxon>
        <taxon>Trifolium</taxon>
    </lineage>
</organism>
<keyword evidence="3" id="KW-1185">Reference proteome</keyword>
<dbReference type="Proteomes" id="UP000265520">
    <property type="component" value="Unassembled WGS sequence"/>
</dbReference>
<feature type="non-terminal residue" evidence="2">
    <location>
        <position position="1"/>
    </location>
</feature>
<proteinExistence type="predicted"/>
<comment type="caution">
    <text evidence="2">The sequence shown here is derived from an EMBL/GenBank/DDBJ whole genome shotgun (WGS) entry which is preliminary data.</text>
</comment>
<dbReference type="EMBL" id="LXQA010131156">
    <property type="protein sequence ID" value="MCI22559.1"/>
    <property type="molecule type" value="Genomic_DNA"/>
</dbReference>
<reference evidence="2 3" key="1">
    <citation type="journal article" date="2018" name="Front. Plant Sci.">
        <title>Red Clover (Trifolium pratense) and Zigzag Clover (T. medium) - A Picture of Genomic Similarities and Differences.</title>
        <authorList>
            <person name="Dluhosova J."/>
            <person name="Istvanek J."/>
            <person name="Nedelnik J."/>
            <person name="Repkova J."/>
        </authorList>
    </citation>
    <scope>NUCLEOTIDE SEQUENCE [LARGE SCALE GENOMIC DNA]</scope>
    <source>
        <strain evidence="3">cv. 10/8</strain>
        <tissue evidence="2">Leaf</tissue>
    </source>
</reference>
<evidence type="ECO:0000313" key="2">
    <source>
        <dbReference type="EMBL" id="MCI22559.1"/>
    </source>
</evidence>
<dbReference type="AlphaFoldDB" id="A0A392QF79"/>
<evidence type="ECO:0000256" key="1">
    <source>
        <dbReference type="SAM" id="MobiDB-lite"/>
    </source>
</evidence>
<feature type="region of interest" description="Disordered" evidence="1">
    <location>
        <begin position="1"/>
        <end position="24"/>
    </location>
</feature>
<protein>
    <submittedName>
        <fullName evidence="2">Uncharacterized protein</fullName>
    </submittedName>
</protein>
<evidence type="ECO:0000313" key="3">
    <source>
        <dbReference type="Proteomes" id="UP000265520"/>
    </source>
</evidence>